<dbReference type="Gene3D" id="2.60.40.10">
    <property type="entry name" value="Immunoglobulins"/>
    <property type="match status" value="1"/>
</dbReference>
<dbReference type="Pfam" id="PF00082">
    <property type="entry name" value="Peptidase_S8"/>
    <property type="match status" value="1"/>
</dbReference>
<dbReference type="InterPro" id="IPR022038">
    <property type="entry name" value="Ig-like_bact"/>
</dbReference>
<protein>
    <submittedName>
        <fullName evidence="12">DUF5011 domain-containing protein</fullName>
    </submittedName>
</protein>
<evidence type="ECO:0000256" key="8">
    <source>
        <dbReference type="RuleBase" id="RU003355"/>
    </source>
</evidence>
<dbReference type="GO" id="GO:0030313">
    <property type="term" value="C:cell envelope"/>
    <property type="evidence" value="ECO:0007669"/>
    <property type="project" value="UniProtKB-SubCell"/>
</dbReference>
<dbReference type="InterPro" id="IPR032179">
    <property type="entry name" value="Cry22Aa_Ig-like"/>
</dbReference>
<evidence type="ECO:0000259" key="10">
    <source>
        <dbReference type="Pfam" id="PF07523"/>
    </source>
</evidence>
<dbReference type="GO" id="GO:0006508">
    <property type="term" value="P:proteolysis"/>
    <property type="evidence" value="ECO:0007669"/>
    <property type="project" value="UniProtKB-KW"/>
</dbReference>
<evidence type="ECO:0000256" key="2">
    <source>
        <dbReference type="ARBA" id="ARBA00011073"/>
    </source>
</evidence>
<dbReference type="InterPro" id="IPR013783">
    <property type="entry name" value="Ig-like_fold"/>
</dbReference>
<dbReference type="PROSITE" id="PS00137">
    <property type="entry name" value="SUBTILASE_HIS"/>
    <property type="match status" value="1"/>
</dbReference>
<evidence type="ECO:0000259" key="9">
    <source>
        <dbReference type="Pfam" id="PF00082"/>
    </source>
</evidence>
<sequence length="2074" mass="222928">MPRPLTAAKKLWTVFCTLATCITVGMTTNHIAMADSATQNSNIIASLKYMSELNKLRQSRRTALTAQQIIEAQNADNSANMRSGQVAEDAADGSPVPELNVNWDLMSWAQKRADALAERASVNQSQPISHDDMYVGAPSWTSKYNLGESPNYQSGTYWFGPEALFIGYPETGQSNHNPIQSWYSELSAAAGSNRQGYGHYLTEVSNLADTAGMASAQVTSGRWEGATIVVLEIGYTGNHSDRGTTQSVSDALKQYVGSTYTVKYHANGGNGSMDDQKFDMDSTVPLYGNMFTRTGYQFSGWNTKKDGSGTQYSDYNPIYNIANAGEVVDLYAQWTPNTYTVYFYSSGTGSGGGSSRSFTYDQAQNLPNPADVGISNINGTFTSWNTEYDGSGTSYQAGQSVKNLTADEYGSIYLYAQWKTTHTVHFRAYNATPEYFKDQKVADGETATRPADPTRPGYAFRGWSTGYSDDSPLYDFSTPVTSDIWLNAQWDSYPYTIRYDANGGTGSMPDQKVASSPSNNTATLKPNEFKYNGKVFTGWNTKRDGSGTAYKDNTSYGEFGATNSDQVIILYAQWTDAAVKSIDAITTKCGYGKCYPSLPDEVTIHLINGKTITENVDWNQEQAAAIWNKDASELHLGDVFHVDSVSIVGFPNQKIRATVVVSDIAAPSLKGLDTISAKAGDRSFSTMYGISAIDDHDGDITRNVTVSGNFDISAPGDYRLTYTVKDNAGNEVTGDRTIHVTKNEIVTVSYDANGGSGSVAPQTFGIGEYQSLRSYNLVRTRYNFTCWNTKADGTGKNYYTWNKAIFDDSDVPANGKITLYAQWERAFYSVFFYPNFPDESSTEASVSQNIKYDEYENLADNSFNAPGYTFLGWNTESDGSGTSYSDGQRVKNIYNEYGYGQHLYAQWEANKYTVKFDANGGTGTMPSQTLTYDKNERLNRSTFKAPAGKMIAGWNTKADGTGTGYDYCAPVKNLLTSGSITLYAWYSPIRYSSISVQTPPKKASYKTGETLDTTGLVVSAIQNNGDTVQLPRSEYTLSQPNMNSNGTKRVTLTLKSNTAKTTWFDITVGSAAPTVEESHPIADSDETVTNYVVSLKEGTATDVLDKAVTGAEALHAYKLMSYPEISVFFVQAHTKTFASDFARWAAANGIAVDTVAYTRDKLREEEIRYGNTTSSDVATTTKWKSGNAIRKPQKDSSDPNTNIYDAWGITAIGADKAQQTNVAYKPTLTGVIDSGIEDDNPDLQGQVNSTYSVDCTVNGIPQQGTDSSTGHPVWWPTAGDDADKHGTHVSGTIAASHNGSGVDGVNPNTTLAAIRVLKHNHTYLEQEVCGYVWAAKAGMDVTNASIGNRSPDYPGKYAVDKAYDTVLQRAVSYATKNNVVNVASAGNNKLDIDNIHDDTSLDRMRRQIEKRQPREVIGQAIDASNNENTFNPLTGLANQQSQGLGGSGLSLASNKGYIVPAMLDGVLAVSAVQKRGTYSVAPLSRANYSNYGSSSIDVAAPGSNVYSTYGTNYAYMSGTSMASPHVAGVASLLKSVHPDYSVSQIEQLLKKQAKERYNDLEAPADGAEYRGAGLVNAYAAVTEDQEQPTVSAQYSTDGGSSWHDLANARISGKATIRVTATGAVSSVSMNVDGQNRSAQGGDSYNGNATATVDVDFSTLTAVETCSLVLKAYGLNYDVSNDDVSKTIQFQAGRDAYATVTFDSNGGSTIASQNIHIGTMATQPMNPTRSGYTFQGWYTAKNGGTKYDFSQTVNGDMTLYAHWAKEPNALQRLAGDTRYDTMGAVVNAANWKTGGTVIVASGGNYPDALAASGLAGTMNAPIILTDGNILSPQAQSQLNQLAPSRIVIAGGASAISNTVMNSLKNICPNVQRVAGETRVDTSLNLYREGSGWGSTAVLATAGNFADALSISSYAYHMKAPVFLVNTNDLTARQRSALVSGRFSKVIVVGGTNAVSDHVAANAQSITGAQLVRLSGATRYETSEQIARWTMNNGLSMNGAVYATGANFPDALAAGPLAGKSGSATLLVENANSPAVSFSAEYKGKVDKAYVVGGTNVVDHITANAIADSLGLRHAQ</sequence>
<feature type="domain" description="Pesticidal crystal protein Cry22Aa Ig-like" evidence="11">
    <location>
        <begin position="668"/>
        <end position="740"/>
    </location>
</feature>
<dbReference type="PANTHER" id="PTHR30032:SF8">
    <property type="entry name" value="GERMINATION-SPECIFIC N-ACETYLMURAMOYL-L-ALANINE AMIDASE"/>
    <property type="match status" value="1"/>
</dbReference>
<organism evidence="12 13">
    <name type="scientific">Bifidobacterium bifidum</name>
    <dbReference type="NCBI Taxonomy" id="1681"/>
    <lineage>
        <taxon>Bacteria</taxon>
        <taxon>Bacillati</taxon>
        <taxon>Actinomycetota</taxon>
        <taxon>Actinomycetes</taxon>
        <taxon>Bifidobacteriales</taxon>
        <taxon>Bifidobacteriaceae</taxon>
        <taxon>Bifidobacterium</taxon>
    </lineage>
</organism>
<keyword evidence="5 7" id="KW-0720">Serine protease</keyword>
<dbReference type="PANTHER" id="PTHR30032">
    <property type="entry name" value="N-ACETYLMURAMOYL-L-ALANINE AMIDASE-RELATED"/>
    <property type="match status" value="1"/>
</dbReference>
<proteinExistence type="inferred from homology"/>
<dbReference type="Gene3D" id="2.60.40.3630">
    <property type="match status" value="1"/>
</dbReference>
<dbReference type="GO" id="GO:0004252">
    <property type="term" value="F:serine-type endopeptidase activity"/>
    <property type="evidence" value="ECO:0007669"/>
    <property type="project" value="UniProtKB-UniRule"/>
</dbReference>
<dbReference type="Gene3D" id="2.60.40.4270">
    <property type="entry name" value="Listeria-Bacteroides repeat domain"/>
    <property type="match status" value="7"/>
</dbReference>
<keyword evidence="3 7" id="KW-0645">Protease</keyword>
<keyword evidence="4 7" id="KW-0378">Hydrolase</keyword>
<evidence type="ECO:0000313" key="12">
    <source>
        <dbReference type="EMBL" id="RHJ23249.1"/>
    </source>
</evidence>
<dbReference type="InterPro" id="IPR023828">
    <property type="entry name" value="Peptidase_S8_Ser-AS"/>
</dbReference>
<dbReference type="Gene3D" id="3.40.50.12090">
    <property type="match status" value="2"/>
</dbReference>
<evidence type="ECO:0000256" key="1">
    <source>
        <dbReference type="ARBA" id="ARBA00004196"/>
    </source>
</evidence>
<dbReference type="NCBIfam" id="TIGR02543">
    <property type="entry name" value="List_Bact_rpt"/>
    <property type="match status" value="1"/>
</dbReference>
<dbReference type="PROSITE" id="PS00138">
    <property type="entry name" value="SUBTILASE_SER"/>
    <property type="match status" value="1"/>
</dbReference>
<dbReference type="PRINTS" id="PR00723">
    <property type="entry name" value="SUBTILISIN"/>
</dbReference>
<reference evidence="12 13" key="1">
    <citation type="submission" date="2018-08" db="EMBL/GenBank/DDBJ databases">
        <title>A genome reference for cultivated species of the human gut microbiota.</title>
        <authorList>
            <person name="Zou Y."/>
            <person name="Xue W."/>
            <person name="Luo G."/>
        </authorList>
    </citation>
    <scope>NUCLEOTIDE SEQUENCE [LARGE SCALE GENOMIC DNA]</scope>
    <source>
        <strain evidence="12 13">AM12-10</strain>
    </source>
</reference>
<evidence type="ECO:0000256" key="6">
    <source>
        <dbReference type="PIRSR" id="PIRSR615500-1"/>
    </source>
</evidence>
<dbReference type="Pfam" id="PF07523">
    <property type="entry name" value="Big_3"/>
    <property type="match status" value="1"/>
</dbReference>
<dbReference type="GO" id="GO:0005975">
    <property type="term" value="P:carbohydrate metabolic process"/>
    <property type="evidence" value="ECO:0007669"/>
    <property type="project" value="UniProtKB-ARBA"/>
</dbReference>
<dbReference type="Pfam" id="PF04122">
    <property type="entry name" value="CW_binding_2"/>
    <property type="match status" value="3"/>
</dbReference>
<dbReference type="InterPro" id="IPR015500">
    <property type="entry name" value="Peptidase_S8_subtilisin-rel"/>
</dbReference>
<evidence type="ECO:0000313" key="13">
    <source>
        <dbReference type="Proteomes" id="UP000283727"/>
    </source>
</evidence>
<dbReference type="Pfam" id="PF16403">
    <property type="entry name" value="Bact_surface_Ig-like"/>
    <property type="match status" value="1"/>
</dbReference>
<dbReference type="InterPro" id="IPR022398">
    <property type="entry name" value="Peptidase_S8_His-AS"/>
</dbReference>
<dbReference type="Proteomes" id="UP000283727">
    <property type="component" value="Unassembled WGS sequence"/>
</dbReference>
<evidence type="ECO:0000256" key="3">
    <source>
        <dbReference type="ARBA" id="ARBA00022670"/>
    </source>
</evidence>
<feature type="active site" description="Charge relay system" evidence="6 7">
    <location>
        <position position="1233"/>
    </location>
</feature>
<dbReference type="InterPro" id="IPR042229">
    <property type="entry name" value="Listeria/Bacterioides_rpt_sf"/>
</dbReference>
<name>A0A415C473_BIFBI</name>
<dbReference type="EMBL" id="QRLR01000003">
    <property type="protein sequence ID" value="RHJ23249.1"/>
    <property type="molecule type" value="Genomic_DNA"/>
</dbReference>
<dbReference type="InterPro" id="IPR000209">
    <property type="entry name" value="Peptidase_S8/S53_dom"/>
</dbReference>
<dbReference type="Pfam" id="PF09479">
    <property type="entry name" value="Flg_new"/>
    <property type="match status" value="8"/>
</dbReference>
<dbReference type="InterPro" id="IPR007253">
    <property type="entry name" value="Cell_wall-bd_2"/>
</dbReference>
<evidence type="ECO:0000256" key="5">
    <source>
        <dbReference type="ARBA" id="ARBA00022825"/>
    </source>
</evidence>
<accession>A0A415C473</accession>
<comment type="caution">
    <text evidence="12">The sequence shown here is derived from an EMBL/GenBank/DDBJ whole genome shotgun (WGS) entry which is preliminary data.</text>
</comment>
<dbReference type="PROSITE" id="PS51892">
    <property type="entry name" value="SUBTILASE"/>
    <property type="match status" value="1"/>
</dbReference>
<dbReference type="InterPro" id="IPR013378">
    <property type="entry name" value="InlB-like_B-rpt"/>
</dbReference>
<dbReference type="SUPFAM" id="SSF52743">
    <property type="entry name" value="Subtilisin-like"/>
    <property type="match status" value="1"/>
</dbReference>
<dbReference type="PROSITE" id="PS00136">
    <property type="entry name" value="SUBTILASE_ASP"/>
    <property type="match status" value="1"/>
</dbReference>
<gene>
    <name evidence="12" type="ORF">DW137_05750</name>
</gene>
<dbReference type="Gene3D" id="3.40.50.200">
    <property type="entry name" value="Peptidase S8/S53 domain"/>
    <property type="match status" value="1"/>
</dbReference>
<dbReference type="InterPro" id="IPR051922">
    <property type="entry name" value="Bact_Sporulation_Assoc"/>
</dbReference>
<evidence type="ECO:0000256" key="7">
    <source>
        <dbReference type="PROSITE-ProRule" id="PRU01240"/>
    </source>
</evidence>
<evidence type="ECO:0000256" key="4">
    <source>
        <dbReference type="ARBA" id="ARBA00022801"/>
    </source>
</evidence>
<feature type="domain" description="Ig-like" evidence="10">
    <location>
        <begin position="999"/>
        <end position="1068"/>
    </location>
</feature>
<comment type="subcellular location">
    <subcellularLocation>
        <location evidence="1">Cell envelope</location>
    </subcellularLocation>
</comment>
<feature type="domain" description="Peptidase S8/S53" evidence="9">
    <location>
        <begin position="1230"/>
        <end position="1556"/>
    </location>
</feature>
<feature type="active site" description="Charge relay system" evidence="6 7">
    <location>
        <position position="1520"/>
    </location>
</feature>
<evidence type="ECO:0000259" key="11">
    <source>
        <dbReference type="Pfam" id="PF16403"/>
    </source>
</evidence>
<feature type="active site" description="Charge relay system" evidence="6 7">
    <location>
        <position position="1285"/>
    </location>
</feature>
<comment type="similarity">
    <text evidence="2 7 8">Belongs to the peptidase S8 family.</text>
</comment>
<dbReference type="InterPro" id="IPR036852">
    <property type="entry name" value="Peptidase_S8/S53_dom_sf"/>
</dbReference>
<dbReference type="InterPro" id="IPR023827">
    <property type="entry name" value="Peptidase_S8_Asp-AS"/>
</dbReference>